<feature type="transmembrane region" description="Helical" evidence="1">
    <location>
        <begin position="6"/>
        <end position="23"/>
    </location>
</feature>
<dbReference type="Proteomes" id="UP000541857">
    <property type="component" value="Unassembled WGS sequence"/>
</dbReference>
<feature type="domain" description="NERD" evidence="2">
    <location>
        <begin position="37"/>
        <end position="156"/>
    </location>
</feature>
<accession>A0A7W2M8L9</accession>
<dbReference type="Pfam" id="PF08378">
    <property type="entry name" value="NERD"/>
    <property type="match status" value="1"/>
</dbReference>
<dbReference type="AlphaFoldDB" id="A0A7W2M8L9"/>
<keyword evidence="1" id="KW-1133">Transmembrane helix</keyword>
<dbReference type="InterPro" id="IPR011528">
    <property type="entry name" value="NERD"/>
</dbReference>
<evidence type="ECO:0000313" key="4">
    <source>
        <dbReference type="Proteomes" id="UP000541857"/>
    </source>
</evidence>
<dbReference type="PROSITE" id="PS50965">
    <property type="entry name" value="NERD"/>
    <property type="match status" value="1"/>
</dbReference>
<dbReference type="EMBL" id="JACGLT010000023">
    <property type="protein sequence ID" value="MBA6154683.1"/>
    <property type="molecule type" value="Genomic_DNA"/>
</dbReference>
<organism evidence="3 4">
    <name type="scientific">Gelidibacter maritimus</name>
    <dbReference type="NCBI Taxonomy" id="2761487"/>
    <lineage>
        <taxon>Bacteria</taxon>
        <taxon>Pseudomonadati</taxon>
        <taxon>Bacteroidota</taxon>
        <taxon>Flavobacteriia</taxon>
        <taxon>Flavobacteriales</taxon>
        <taxon>Flavobacteriaceae</taxon>
        <taxon>Gelidibacter</taxon>
    </lineage>
</organism>
<keyword evidence="1" id="KW-0812">Transmembrane</keyword>
<reference evidence="3 4" key="1">
    <citation type="submission" date="2020-07" db="EMBL/GenBank/DDBJ databases">
        <title>Bacterium isolated from marine sediment.</title>
        <authorList>
            <person name="Shang D."/>
        </authorList>
    </citation>
    <scope>NUCLEOTIDE SEQUENCE [LARGE SCALE GENOMIC DNA]</scope>
    <source>
        <strain evidence="3 4">F6074</strain>
    </source>
</reference>
<sequence length="230" mass="26936">MEPISIALWLLIIVGILFIFSNIRDRRLLNSVTKRNRGTKSERDLVLKLLKYGIPKQTIFHDLYVKKSNGNFTQIDLVVATKVGIIVFEIKDYSGWIFGTGYKPRWTKVLAYGKQKYRFYNPIIQNEKHINDLSKQLKENVPFYSIIVFYGDCELKDISFVPNGTFIVKSKRVLEVMRIIMKKNEPAEYTDKHKVVRILKESVENGESKLNQNQHIENIKDMMGKDRIFD</sequence>
<gene>
    <name evidence="3" type="ORF">H3Z82_18335</name>
</gene>
<dbReference type="RefSeq" id="WP_182206947.1">
    <property type="nucleotide sequence ID" value="NZ_JACGLT010000023.1"/>
</dbReference>
<evidence type="ECO:0000313" key="3">
    <source>
        <dbReference type="EMBL" id="MBA6154683.1"/>
    </source>
</evidence>
<comment type="caution">
    <text evidence="3">The sequence shown here is derived from an EMBL/GenBank/DDBJ whole genome shotgun (WGS) entry which is preliminary data.</text>
</comment>
<name>A0A7W2M8L9_9FLAO</name>
<keyword evidence="4" id="KW-1185">Reference proteome</keyword>
<protein>
    <submittedName>
        <fullName evidence="3">NERD domain-containing protein</fullName>
    </submittedName>
</protein>
<evidence type="ECO:0000259" key="2">
    <source>
        <dbReference type="PROSITE" id="PS50965"/>
    </source>
</evidence>
<proteinExistence type="predicted"/>
<keyword evidence="1" id="KW-0472">Membrane</keyword>
<evidence type="ECO:0000256" key="1">
    <source>
        <dbReference type="SAM" id="Phobius"/>
    </source>
</evidence>